<sequence>MLLFTDFAPETGERSFYHGGSSDGNTLFGFLVENRVGFDGWTTIRPASRRFRRLQSSSSS</sequence>
<dbReference type="AlphaFoldDB" id="A0A1N7RQQ8"/>
<gene>
    <name evidence="1" type="ORF">BN2476_110274</name>
</gene>
<evidence type="ECO:0000313" key="1">
    <source>
        <dbReference type="EMBL" id="SIT37389.1"/>
    </source>
</evidence>
<organism evidence="1 2">
    <name type="scientific">Paraburkholderia piptadeniae</name>
    <dbReference type="NCBI Taxonomy" id="1701573"/>
    <lineage>
        <taxon>Bacteria</taxon>
        <taxon>Pseudomonadati</taxon>
        <taxon>Pseudomonadota</taxon>
        <taxon>Betaproteobacteria</taxon>
        <taxon>Burkholderiales</taxon>
        <taxon>Burkholderiaceae</taxon>
        <taxon>Paraburkholderia</taxon>
    </lineage>
</organism>
<accession>A0A1N7RQQ8</accession>
<comment type="caution">
    <text evidence="1">The sequence shown here is derived from an EMBL/GenBank/DDBJ whole genome shotgun (WGS) entry which is preliminary data.</text>
</comment>
<evidence type="ECO:0000313" key="2">
    <source>
        <dbReference type="Proteomes" id="UP000195569"/>
    </source>
</evidence>
<proteinExistence type="predicted"/>
<keyword evidence="2" id="KW-1185">Reference proteome</keyword>
<dbReference type="Proteomes" id="UP000195569">
    <property type="component" value="Unassembled WGS sequence"/>
</dbReference>
<dbReference type="EMBL" id="CYGY02000011">
    <property type="protein sequence ID" value="SIT37389.1"/>
    <property type="molecule type" value="Genomic_DNA"/>
</dbReference>
<name>A0A1N7RQQ8_9BURK</name>
<protein>
    <submittedName>
        <fullName evidence="1">Uncharacterized protein</fullName>
    </submittedName>
</protein>
<reference evidence="1" key="1">
    <citation type="submission" date="2016-12" db="EMBL/GenBank/DDBJ databases">
        <authorList>
            <person name="Moulin L."/>
        </authorList>
    </citation>
    <scope>NUCLEOTIDE SEQUENCE [LARGE SCALE GENOMIC DNA]</scope>
    <source>
        <strain evidence="1">STM 7183</strain>
    </source>
</reference>